<dbReference type="PANTHER" id="PTHR11067">
    <property type="entry name" value="INOSINE TRIPHOSPHATE PYROPHOSPHATASE/HAM1 PROTEIN"/>
    <property type="match status" value="1"/>
</dbReference>
<evidence type="ECO:0000256" key="11">
    <source>
        <dbReference type="RuleBase" id="RU003781"/>
    </source>
</evidence>
<keyword evidence="7 10" id="KW-0546">Nucleotide metabolism</keyword>
<dbReference type="FunFam" id="3.90.950.10:FF:000001">
    <property type="entry name" value="dITP/XTP pyrophosphatase"/>
    <property type="match status" value="1"/>
</dbReference>
<evidence type="ECO:0000256" key="1">
    <source>
        <dbReference type="ARBA" id="ARBA00008023"/>
    </source>
</evidence>
<dbReference type="GO" id="GO:0046872">
    <property type="term" value="F:metal ion binding"/>
    <property type="evidence" value="ECO:0007669"/>
    <property type="project" value="UniProtKB-KW"/>
</dbReference>
<comment type="cofactor">
    <cofactor evidence="10">
        <name>Mg(2+)</name>
        <dbReference type="ChEBI" id="CHEBI:18420"/>
    </cofactor>
    <text evidence="10">Binds 1 Mg(2+) ion per subunit.</text>
</comment>
<feature type="binding site" evidence="10">
    <location>
        <begin position="11"/>
        <end position="16"/>
    </location>
    <ligand>
        <name>substrate</name>
    </ligand>
</feature>
<dbReference type="GO" id="GO:0009146">
    <property type="term" value="P:purine nucleoside triphosphate catabolic process"/>
    <property type="evidence" value="ECO:0007669"/>
    <property type="project" value="UniProtKB-UniRule"/>
</dbReference>
<comment type="catalytic activity">
    <reaction evidence="10">
        <text>ITP + H2O = IMP + diphosphate + H(+)</text>
        <dbReference type="Rhea" id="RHEA:29399"/>
        <dbReference type="ChEBI" id="CHEBI:15377"/>
        <dbReference type="ChEBI" id="CHEBI:15378"/>
        <dbReference type="ChEBI" id="CHEBI:33019"/>
        <dbReference type="ChEBI" id="CHEBI:58053"/>
        <dbReference type="ChEBI" id="CHEBI:61402"/>
        <dbReference type="EC" id="3.6.1.66"/>
    </reaction>
</comment>
<feature type="binding site" evidence="10">
    <location>
        <position position="178"/>
    </location>
    <ligand>
        <name>substrate</name>
    </ligand>
</feature>
<evidence type="ECO:0000256" key="4">
    <source>
        <dbReference type="ARBA" id="ARBA00022741"/>
    </source>
</evidence>
<dbReference type="InterPro" id="IPR020922">
    <property type="entry name" value="dITP/XTP_pyrophosphatase"/>
</dbReference>
<name>A0A937M2D3_9GAMM</name>
<gene>
    <name evidence="12" type="primary">rdgB</name>
    <name evidence="12" type="ORF">ISR29_03160</name>
</gene>
<dbReference type="InterPro" id="IPR002637">
    <property type="entry name" value="RdgB/HAM1"/>
</dbReference>
<keyword evidence="3 10" id="KW-0479">Metal-binding</keyword>
<feature type="binding site" evidence="10">
    <location>
        <position position="70"/>
    </location>
    <ligand>
        <name>Mg(2+)</name>
        <dbReference type="ChEBI" id="CHEBI:18420"/>
    </ligand>
</feature>
<dbReference type="InterPro" id="IPR029001">
    <property type="entry name" value="ITPase-like_fam"/>
</dbReference>
<comment type="caution">
    <text evidence="12">The sequence shown here is derived from an EMBL/GenBank/DDBJ whole genome shotgun (WGS) entry which is preliminary data.</text>
</comment>
<dbReference type="PANTHER" id="PTHR11067:SF9">
    <property type="entry name" value="INOSINE TRIPHOSPHATE PYROPHOSPHATASE"/>
    <property type="match status" value="1"/>
</dbReference>
<dbReference type="GO" id="GO:0009117">
    <property type="term" value="P:nucleotide metabolic process"/>
    <property type="evidence" value="ECO:0007669"/>
    <property type="project" value="UniProtKB-KW"/>
</dbReference>
<feature type="binding site" evidence="10">
    <location>
        <position position="71"/>
    </location>
    <ligand>
        <name>substrate</name>
    </ligand>
</feature>
<dbReference type="Proteomes" id="UP000705230">
    <property type="component" value="Unassembled WGS sequence"/>
</dbReference>
<comment type="subunit">
    <text evidence="2 10">Homodimer.</text>
</comment>
<dbReference type="GO" id="GO:0035870">
    <property type="term" value="F:dITP diphosphatase activity"/>
    <property type="evidence" value="ECO:0007669"/>
    <property type="project" value="UniProtKB-UniRule"/>
</dbReference>
<comment type="caution">
    <text evidence="10">Lacks conserved residue(s) required for the propagation of feature annotation.</text>
</comment>
<dbReference type="GO" id="GO:0005829">
    <property type="term" value="C:cytosol"/>
    <property type="evidence" value="ECO:0007669"/>
    <property type="project" value="TreeGrafter"/>
</dbReference>
<evidence type="ECO:0000313" key="12">
    <source>
        <dbReference type="EMBL" id="MBL6903181.1"/>
    </source>
</evidence>
<feature type="binding site" evidence="10">
    <location>
        <begin position="183"/>
        <end position="184"/>
    </location>
    <ligand>
        <name>substrate</name>
    </ligand>
</feature>
<feature type="binding site" evidence="10">
    <location>
        <begin position="155"/>
        <end position="158"/>
    </location>
    <ligand>
        <name>substrate</name>
    </ligand>
</feature>
<evidence type="ECO:0000256" key="2">
    <source>
        <dbReference type="ARBA" id="ARBA00011738"/>
    </source>
</evidence>
<keyword evidence="6 10" id="KW-0460">Magnesium</keyword>
<dbReference type="CDD" id="cd00515">
    <property type="entry name" value="HAM1"/>
    <property type="match status" value="1"/>
</dbReference>
<comment type="similarity">
    <text evidence="1 10 11">Belongs to the HAM1 NTPase family.</text>
</comment>
<sequence length="201" mass="22018">MLENNKILLATSNAGKLKEFKRMFANFEIKSQGELGIEEPIEDGLTFLENALIKARHGAEKSGMFSVADDSGIVVPGLNFAPGIYSARYAGEGASDLDNRNKIIEELNKLNLKSLPAYYVCVLVGVHSADDPMPIFSSGEIHGDISIEASGEGGFGYDKLFYPYGYSISMATMDSNEKNRISHRAIATNIFLEKLENIRAK</sequence>
<evidence type="ECO:0000256" key="9">
    <source>
        <dbReference type="ARBA" id="ARBA00052017"/>
    </source>
</evidence>
<dbReference type="EMBL" id="JADHSG010000003">
    <property type="protein sequence ID" value="MBL6903181.1"/>
    <property type="molecule type" value="Genomic_DNA"/>
</dbReference>
<keyword evidence="4 10" id="KW-0547">Nucleotide-binding</keyword>
<proteinExistence type="inferred from homology"/>
<dbReference type="HAMAP" id="MF_01405">
    <property type="entry name" value="Non_canon_purine_NTPase"/>
    <property type="match status" value="1"/>
</dbReference>
<evidence type="ECO:0000256" key="8">
    <source>
        <dbReference type="ARBA" id="ARBA00051875"/>
    </source>
</evidence>
<reference evidence="12" key="1">
    <citation type="submission" date="2020-10" db="EMBL/GenBank/DDBJ databases">
        <title>Microbiome of the Black Sea water column analyzed by genome centric metagenomics.</title>
        <authorList>
            <person name="Cabello-Yeves P.J."/>
            <person name="Callieri C."/>
            <person name="Picazo A."/>
            <person name="Mehrshad M."/>
            <person name="Haro-Moreno J.M."/>
            <person name="Roda-Garcia J."/>
            <person name="Dzembekova N."/>
            <person name="Slabakova V."/>
            <person name="Slabakova N."/>
            <person name="Moncheva S."/>
            <person name="Rodriguez-Valera F."/>
        </authorList>
    </citation>
    <scope>NUCLEOTIDE SEQUENCE</scope>
    <source>
        <strain evidence="12">BS30m-G43</strain>
    </source>
</reference>
<dbReference type="SUPFAM" id="SSF52972">
    <property type="entry name" value="ITPase-like"/>
    <property type="match status" value="1"/>
</dbReference>
<dbReference type="Pfam" id="PF01725">
    <property type="entry name" value="Ham1p_like"/>
    <property type="match status" value="1"/>
</dbReference>
<accession>A0A937M2D3</accession>
<feature type="active site" description="Proton acceptor" evidence="10">
    <location>
        <position position="70"/>
    </location>
</feature>
<comment type="catalytic activity">
    <reaction evidence="9 10">
        <text>XTP + H2O = XMP + diphosphate + H(+)</text>
        <dbReference type="Rhea" id="RHEA:28610"/>
        <dbReference type="ChEBI" id="CHEBI:15377"/>
        <dbReference type="ChEBI" id="CHEBI:15378"/>
        <dbReference type="ChEBI" id="CHEBI:33019"/>
        <dbReference type="ChEBI" id="CHEBI:57464"/>
        <dbReference type="ChEBI" id="CHEBI:61314"/>
        <dbReference type="EC" id="3.6.1.66"/>
    </reaction>
</comment>
<comment type="catalytic activity">
    <reaction evidence="8 10">
        <text>dITP + H2O = dIMP + diphosphate + H(+)</text>
        <dbReference type="Rhea" id="RHEA:28342"/>
        <dbReference type="ChEBI" id="CHEBI:15377"/>
        <dbReference type="ChEBI" id="CHEBI:15378"/>
        <dbReference type="ChEBI" id="CHEBI:33019"/>
        <dbReference type="ChEBI" id="CHEBI:61194"/>
        <dbReference type="ChEBI" id="CHEBI:61382"/>
        <dbReference type="EC" id="3.6.1.66"/>
    </reaction>
</comment>
<evidence type="ECO:0000256" key="6">
    <source>
        <dbReference type="ARBA" id="ARBA00022842"/>
    </source>
</evidence>
<dbReference type="NCBIfam" id="TIGR00042">
    <property type="entry name" value="RdgB/HAM1 family non-canonical purine NTP pyrophosphatase"/>
    <property type="match status" value="1"/>
</dbReference>
<dbReference type="GO" id="GO:0017111">
    <property type="term" value="F:ribonucleoside triphosphate phosphatase activity"/>
    <property type="evidence" value="ECO:0007669"/>
    <property type="project" value="InterPro"/>
</dbReference>
<keyword evidence="5 10" id="KW-0378">Hydrolase</keyword>
<dbReference type="GO" id="GO:0036220">
    <property type="term" value="F:ITP diphosphatase activity"/>
    <property type="evidence" value="ECO:0007669"/>
    <property type="project" value="UniProtKB-UniRule"/>
</dbReference>
<dbReference type="EC" id="3.6.1.66" evidence="10"/>
<dbReference type="Gene3D" id="3.90.950.10">
    <property type="match status" value="1"/>
</dbReference>
<evidence type="ECO:0000256" key="5">
    <source>
        <dbReference type="ARBA" id="ARBA00022801"/>
    </source>
</evidence>
<dbReference type="GO" id="GO:0000166">
    <property type="term" value="F:nucleotide binding"/>
    <property type="evidence" value="ECO:0007669"/>
    <property type="project" value="UniProtKB-KW"/>
</dbReference>
<evidence type="ECO:0000256" key="7">
    <source>
        <dbReference type="ARBA" id="ARBA00023080"/>
    </source>
</evidence>
<evidence type="ECO:0000313" key="13">
    <source>
        <dbReference type="Proteomes" id="UP000705230"/>
    </source>
</evidence>
<protein>
    <recommendedName>
        <fullName evidence="10">dITP/XTP pyrophosphatase</fullName>
        <ecNumber evidence="10">3.6.1.66</ecNumber>
    </recommendedName>
    <alternativeName>
        <fullName evidence="10">Non-canonical purine NTP pyrophosphatase</fullName>
    </alternativeName>
    <alternativeName>
        <fullName evidence="10">Non-standard purine NTP pyrophosphatase</fullName>
    </alternativeName>
    <alternativeName>
        <fullName evidence="10">Nucleoside-triphosphate diphosphatase</fullName>
    </alternativeName>
    <alternativeName>
        <fullName evidence="10">Nucleoside-triphosphate pyrophosphatase</fullName>
        <shortName evidence="10">NTPase</shortName>
    </alternativeName>
</protein>
<dbReference type="AlphaFoldDB" id="A0A937M2D3"/>
<evidence type="ECO:0000256" key="10">
    <source>
        <dbReference type="HAMAP-Rule" id="MF_01405"/>
    </source>
</evidence>
<comment type="function">
    <text evidence="10">Pyrophosphatase that catalyzes the hydrolysis of nucleoside triphosphates to their monophosphate derivatives, with a high preference for the non-canonical purine nucleotides XTP (xanthosine triphosphate), dITP (deoxyinosine triphosphate) and ITP. Seems to function as a house-cleaning enzyme that removes non-canonical purine nucleotides from the nucleotide pool, thus preventing their incorporation into DNA/RNA and avoiding chromosomal lesions.</text>
</comment>
<evidence type="ECO:0000256" key="3">
    <source>
        <dbReference type="ARBA" id="ARBA00022723"/>
    </source>
</evidence>
<dbReference type="GO" id="GO:0036222">
    <property type="term" value="F:XTP diphosphatase activity"/>
    <property type="evidence" value="ECO:0007669"/>
    <property type="project" value="UniProtKB-UniRule"/>
</dbReference>
<organism evidence="12 13">
    <name type="scientific">SAR86 cluster bacterium</name>
    <dbReference type="NCBI Taxonomy" id="2030880"/>
    <lineage>
        <taxon>Bacteria</taxon>
        <taxon>Pseudomonadati</taxon>
        <taxon>Pseudomonadota</taxon>
        <taxon>Gammaproteobacteria</taxon>
        <taxon>SAR86 cluster</taxon>
    </lineage>
</organism>